<dbReference type="Pfam" id="PF05176">
    <property type="entry name" value="ATP-synt_10"/>
    <property type="match status" value="1"/>
</dbReference>
<keyword evidence="2" id="KW-1185">Reference proteome</keyword>
<evidence type="ECO:0000313" key="1">
    <source>
        <dbReference type="EMBL" id="GMM57110.1"/>
    </source>
</evidence>
<sequence length="285" mass="32602">MLRTVRVRGFSTTSRQQVFFQKFFQPVIDASKPKPHVVTQLVKPVGLSAPPTATTKYSRGNSFKDLFDQEKTKKRTEELTVEMSKSGMYDMFTFNKTKGKLFIAPKSYWRKDKALFFPHIIGKPLAKSQSTGPVEDCLRGKLSIVRIFGSKTGNELSDQFLEKLGEAQSDLLKDVQIVNVNWMENYAKTLIIKMSMWSMRSKVPADLQKTFFVCDREQLPFTVRERLMINNLYTGYTLIVDPELKIRWMACGGSSEEEQATFQKVIQGLKEEISNPQKAPEQKAS</sequence>
<dbReference type="PANTHER" id="PTHR28106">
    <property type="entry name" value="MITOCHONDRIAL ATPASE COMPLEX SUBUNIT ATP10"/>
    <property type="match status" value="1"/>
</dbReference>
<comment type="caution">
    <text evidence="1">The sequence shown here is derived from an EMBL/GenBank/DDBJ whole genome shotgun (WGS) entry which is preliminary data.</text>
</comment>
<gene>
    <name evidence="1" type="ORF">DAKH74_037260</name>
</gene>
<protein>
    <submittedName>
        <fullName evidence="1">Atp10 protein</fullName>
    </submittedName>
</protein>
<dbReference type="PANTHER" id="PTHR28106:SF1">
    <property type="entry name" value="MITOCHONDRIAL ATPASE COMPLEX SUBUNIT ATP10"/>
    <property type="match status" value="1"/>
</dbReference>
<dbReference type="AlphaFoldDB" id="A0AAV5S0C9"/>
<dbReference type="GO" id="GO:0005743">
    <property type="term" value="C:mitochondrial inner membrane"/>
    <property type="evidence" value="ECO:0007669"/>
    <property type="project" value="TreeGrafter"/>
</dbReference>
<name>A0AAV5S0C9_MAUHU</name>
<dbReference type="EMBL" id="BTGD01000011">
    <property type="protein sequence ID" value="GMM57110.1"/>
    <property type="molecule type" value="Genomic_DNA"/>
</dbReference>
<accession>A0AAV5S0C9</accession>
<reference evidence="1 2" key="1">
    <citation type="journal article" date="2023" name="Elife">
        <title>Identification of key yeast species and microbe-microbe interactions impacting larval growth of Drosophila in the wild.</title>
        <authorList>
            <person name="Mure A."/>
            <person name="Sugiura Y."/>
            <person name="Maeda R."/>
            <person name="Honda K."/>
            <person name="Sakurai N."/>
            <person name="Takahashi Y."/>
            <person name="Watada M."/>
            <person name="Katoh T."/>
            <person name="Gotoh A."/>
            <person name="Gotoh Y."/>
            <person name="Taniguchi I."/>
            <person name="Nakamura K."/>
            <person name="Hayashi T."/>
            <person name="Katayama T."/>
            <person name="Uemura T."/>
            <person name="Hattori Y."/>
        </authorList>
    </citation>
    <scope>NUCLEOTIDE SEQUENCE [LARGE SCALE GENOMIC DNA]</scope>
    <source>
        <strain evidence="1 2">KH-74</strain>
    </source>
</reference>
<organism evidence="1 2">
    <name type="scientific">Maudiozyma humilis</name>
    <name type="common">Sour dough yeast</name>
    <name type="synonym">Kazachstania humilis</name>
    <dbReference type="NCBI Taxonomy" id="51915"/>
    <lineage>
        <taxon>Eukaryota</taxon>
        <taxon>Fungi</taxon>
        <taxon>Dikarya</taxon>
        <taxon>Ascomycota</taxon>
        <taxon>Saccharomycotina</taxon>
        <taxon>Saccharomycetes</taxon>
        <taxon>Saccharomycetales</taxon>
        <taxon>Saccharomycetaceae</taxon>
        <taxon>Maudiozyma</taxon>
    </lineage>
</organism>
<dbReference type="GO" id="GO:0033615">
    <property type="term" value="P:mitochondrial proton-transporting ATP synthase complex assembly"/>
    <property type="evidence" value="ECO:0007669"/>
    <property type="project" value="TreeGrafter"/>
</dbReference>
<dbReference type="InterPro" id="IPR007849">
    <property type="entry name" value="ATP10"/>
</dbReference>
<proteinExistence type="predicted"/>
<dbReference type="Proteomes" id="UP001377567">
    <property type="component" value="Unassembled WGS sequence"/>
</dbReference>
<evidence type="ECO:0000313" key="2">
    <source>
        <dbReference type="Proteomes" id="UP001377567"/>
    </source>
</evidence>